<reference key="1">
    <citation type="journal article" date="1999" name="Nature">
        <title>Sequence and analysis of chromosome 4 of the plant Arabidopsis thaliana.</title>
        <authorList>
            <consortium name="EU"/>
            <consortium name="CSHL and WU Arabidopsis Sequencing Project"/>
            <person name="Mayer K."/>
            <person name="Schuller C."/>
            <person name="Wambutt R."/>
            <person name="Murphy G."/>
            <person name="Volckaert G."/>
            <person name="Pohl T."/>
            <person name="Dusterhoft A."/>
            <person name="Stiekema W."/>
            <person name="Entian K.D."/>
            <person name="Terryn N."/>
            <person name="Harris B."/>
            <person name="Ansorge W."/>
            <person name="Brandt P."/>
            <person name="Grivell L."/>
            <person name="Rieger M."/>
            <person name="Weichselgartner M."/>
            <person name="de Simone V."/>
            <person name="Obermaier B."/>
            <person name="Mache R."/>
            <person name="Muller M."/>
            <person name="Kreis M."/>
            <person name="Delseny M."/>
            <person name="Puigdomenech P."/>
            <person name="Watson M."/>
            <person name="Schmidtheini T."/>
            <person name="Reichert B."/>
            <person name="Portatelle D."/>
            <person name="Perez-Alonso M."/>
            <person name="Boutry M."/>
            <person name="Bancroft I."/>
            <person name="Vos P."/>
            <person name="Hoheisel J."/>
            <person name="Zimmermann W."/>
            <person name="Wedler H."/>
            <person name="Ridley P."/>
            <person name="Langham S.A."/>
            <person name="McCullagh B."/>
            <person name="Bilham L."/>
            <person name="Robben J."/>
            <person name="Van der Schueren J."/>
            <person name="Grymonprez B."/>
            <person name="Chuang Y.J."/>
            <person name="Vandenbussche F."/>
            <person name="Braeken M."/>
            <person name="Weltjens I."/>
            <person name="Voet M."/>
            <person name="Bastiaens I."/>
            <person name="Aert R."/>
            <person name="Defoor E."/>
            <person name="Weitzenegger T."/>
            <person name="Bothe G."/>
            <person name="Ramsperger U."/>
            <person name="Hilbert H."/>
            <person name="Braun M."/>
            <person name="Holzer E."/>
            <person name="Brandt A."/>
            <person name="Peters S."/>
            <person name="van Staveren M."/>
            <person name="Dirske W."/>
            <person name="Mooijman P."/>
            <person name="Klein Lankhorst R."/>
            <person name="Rose M."/>
            <person name="Hauf J."/>
            <person name="Kotter P."/>
            <person name="Berneiser S."/>
            <person name="Hempel S."/>
            <person name="Feldpausch M."/>
            <person name="Lamberth S."/>
            <person name="Van den Daele H."/>
            <person name="De Keyser A."/>
            <person name="Buysshaert C."/>
            <person name="Gielen J."/>
            <person name="Villarroel R."/>
            <person name="De Clercq R."/>
            <person name="Van Montagu M."/>
            <person name="Rogers J."/>
            <person name="Cronin A."/>
            <person name="Quail M."/>
            <person name="Bray-Allen S."/>
            <person name="Clark L."/>
            <person name="Doggett J."/>
            <person name="Hall S."/>
            <person name="Kay M."/>
            <person name="Lennard N."/>
            <person name="McLay K."/>
            <person name="Mayes R."/>
            <person name="Pettett A."/>
            <person name="Rajandream M.A."/>
            <person name="Lyne M."/>
            <person name="Benes V."/>
            <person name="Rechmann S."/>
            <person name="Borkova D."/>
            <person name="Blocker H."/>
            <person name="Scharfe M."/>
            <person name="Grimm M."/>
            <person name="Lohnert T.H."/>
            <person name="Dose S."/>
            <person name="de Haan M."/>
            <person name="Maarse A."/>
            <person name="Schafer M."/>
            <person name="Muller-Auer S."/>
            <person name="Gabel C."/>
            <person name="Fuchs M."/>
            <person name="Fartmann B."/>
            <person name="Granderath K."/>
            <person name="Dauner D."/>
            <person name="Herzl A."/>
            <person name="Neumann S."/>
            <person name="Argiriou A."/>
            <person name="Vitale D."/>
            <person name="Liguori R."/>
            <person name="Piravandi E."/>
            <person name="Massenet O."/>
            <person name="Quigley F."/>
            <person name="Clabauld G."/>
            <person name="Mundlein A."/>
            <person name="Felber R."/>
            <person name="Schnabl S."/>
            <person name="Hiller R."/>
            <person name="Schmidt W."/>
            <person name="Lecharny A."/>
            <person name="Aubourg S."/>
            <person name="Chefdor F."/>
            <person name="Cooke R."/>
            <person name="Berger C."/>
            <person name="Montfort A."/>
            <person name="Casacuberta E."/>
            <person name="Gibbons T."/>
            <person name="Weber N."/>
            <person name="Vandenbol M."/>
            <person name="Bargues M."/>
            <person name="Terol J."/>
            <person name="Torres A."/>
            <person name="Perez-Perez A."/>
            <person name="Purnelle B."/>
            <person name="Bent E."/>
            <person name="Johnson S."/>
            <person name="Tacon D."/>
            <person name="Jesse T."/>
            <person name="Heijnen L."/>
            <person name="Schwarz S."/>
            <person name="Scholler P."/>
            <person name="Heber S."/>
            <person name="Francs P."/>
            <person name="Bielke C."/>
            <person name="Frishman D."/>
            <person name="Haase D."/>
            <person name="Lemcke K."/>
            <person name="Mewes H.W."/>
            <person name="Stocker S."/>
            <person name="Zaccaria P."/>
            <person name="Bevan M."/>
            <person name="Wilson R.K."/>
            <person name="de la Bastide M."/>
            <person name="Habermann K."/>
            <person name="Parnell L."/>
            <person name="Dedhia N."/>
            <person name="Gnoj L."/>
            <person name="Schutz K."/>
            <person name="Huang E."/>
            <person name="Spiegel L."/>
            <person name="Sehkon M."/>
            <person name="Murray J."/>
            <person name="Sheet P."/>
            <person name="Cordes M."/>
            <person name="Abu-Threideh J."/>
            <person name="Stoneking T."/>
            <person name="Kalicki J."/>
            <person name="Graves T."/>
            <person name="Harmon G."/>
            <person name="Edwards J."/>
            <person name="Latreille P."/>
            <person name="Courtney L."/>
            <person name="Cloud J."/>
            <person name="Abbott A."/>
            <person name="Scott K."/>
            <person name="Johnson D."/>
            <person name="Minx P."/>
            <person name="Bentley D."/>
            <person name="Fulton B."/>
            <person name="Miller N."/>
            <person name="Greco T."/>
            <person name="Kemp K."/>
            <person name="Kramer J."/>
            <person name="Fulton L."/>
            <person name="Mardis E."/>
            <person name="Dante M."/>
            <person name="Pepin K."/>
            <person name="Hillier L."/>
            <person name="Nelson J."/>
            <person name="Spieth J."/>
            <person name="Ryan E."/>
            <person name="Andrews S."/>
            <person name="Geisel C."/>
            <person name="Layman D."/>
            <person name="Du H."/>
            <person name="Ali J."/>
            <person name="Berghoff A."/>
            <person name="Jones K."/>
            <person name="Drone K."/>
            <person name="Cotton M."/>
            <person name="Joshu C."/>
            <person name="Antonoiu B."/>
            <person name="Zidanic M."/>
            <person name="Strong C."/>
            <person name="Sun H."/>
            <person name="Lamar B."/>
            <person name="Yordan C."/>
            <person name="Ma P."/>
            <person name="Zhong J."/>
            <person name="Preston R."/>
            <person name="Vil D."/>
            <person name="Shekher M."/>
            <person name="Matero A."/>
            <person name="Shah R."/>
            <person name="Swaby I.K."/>
            <person name="O'Shaughnessy A."/>
            <person name="Rodriguez M."/>
            <person name="Hoffmann J."/>
            <person name="Till S."/>
            <person name="Granat S."/>
            <person name="Shohdy N."/>
            <person name="Hasegawa A."/>
            <person name="Hameed A."/>
            <person name="Lodhi M."/>
            <person name="Johnson A."/>
            <person name="Chen E."/>
            <person name="Marra M."/>
            <person name="Martienssen R."/>
            <person name="McCombie W.R."/>
        </authorList>
    </citation>
    <scope>NUCLEOTIDE SEQUENCE [LARGE SCALE GENOMIC DNA]</scope>
    <source>
        <strain>cv. Columbia</strain>
    </source>
</reference>
<dbReference type="PIR" id="T06096">
    <property type="entry name" value="T06096"/>
</dbReference>
<keyword evidence="1" id="KW-0472">Membrane</keyword>
<organism evidence="2">
    <name type="scientific">Arabidopsis thaliana</name>
    <name type="common">Mouse-ear cress</name>
    <dbReference type="NCBI Taxonomy" id="3702"/>
    <lineage>
        <taxon>Eukaryota</taxon>
        <taxon>Viridiplantae</taxon>
        <taxon>Streptophyta</taxon>
        <taxon>Embryophyta</taxon>
        <taxon>Tracheophyta</taxon>
        <taxon>Spermatophyta</taxon>
        <taxon>Magnoliopsida</taxon>
        <taxon>eudicotyledons</taxon>
        <taxon>Gunneridae</taxon>
        <taxon>Pentapetalae</taxon>
        <taxon>rosids</taxon>
        <taxon>malvids</taxon>
        <taxon>Brassicales</taxon>
        <taxon>Brassicaceae</taxon>
        <taxon>Camelineae</taxon>
        <taxon>Arabidopsis</taxon>
    </lineage>
</organism>
<reference evidence="3" key="4">
    <citation type="submission" date="2000-03" db="EMBL/GenBank/DDBJ databases">
        <authorList>
            <person name="Murphy G."/>
            <person name="Ridley P."/>
            <person name="Hudson S."/>
            <person name="Mewes H.W."/>
            <person name="Lemcke K."/>
            <person name="Mayer K.F.X."/>
        </authorList>
    </citation>
    <scope>NUCLEOTIDE SEQUENCE</scope>
</reference>
<gene>
    <name evidence="2" type="primary">T5J17.70</name>
    <name evidence="3" type="ordered locus">At4g39900</name>
</gene>
<keyword evidence="1" id="KW-0812">Transmembrane</keyword>
<reference evidence="2" key="3">
    <citation type="submission" date="1999-09" db="EMBL/GenBank/DDBJ databases">
        <authorList>
            <person name="EU Arabidopsis sequencing project"/>
        </authorList>
    </citation>
    <scope>NUCLEOTIDE SEQUENCE</scope>
</reference>
<proteinExistence type="predicted"/>
<accession>Q9SMR3</accession>
<dbReference type="PANTHER" id="PTHR34064">
    <property type="entry name" value="OS04G0672300 PROTEIN"/>
    <property type="match status" value="1"/>
</dbReference>
<evidence type="ECO:0000313" key="2">
    <source>
        <dbReference type="EMBL" id="CAB38903.1"/>
    </source>
</evidence>
<dbReference type="PANTHER" id="PTHR34064:SF5">
    <property type="entry name" value="PROTEIN, PUTATIVE-RELATED"/>
    <property type="match status" value="1"/>
</dbReference>
<dbReference type="ExpressionAtlas" id="Q9SMR3">
    <property type="expression patterns" value="baseline and differential"/>
</dbReference>
<reference evidence="2" key="2">
    <citation type="submission" date="1999-03" db="EMBL/GenBank/DDBJ databases">
        <authorList>
            <person name="Bevan M."/>
            <person name="Murphy G."/>
            <person name="Ridley P."/>
            <person name="Hudson S."/>
            <person name="Bancroft I."/>
            <person name="Mewes H.W."/>
            <person name="Mayer K.F.X."/>
            <person name="Lemcke K."/>
            <person name="Schueller C."/>
        </authorList>
    </citation>
    <scope>NUCLEOTIDE SEQUENCE</scope>
</reference>
<dbReference type="EMBL" id="AL161596">
    <property type="protein sequence ID" value="CAB80653.1"/>
    <property type="molecule type" value="Genomic_DNA"/>
</dbReference>
<feature type="transmembrane region" description="Helical" evidence="1">
    <location>
        <begin position="209"/>
        <end position="229"/>
    </location>
</feature>
<sequence length="375" mass="41952">MSDFFDEGKQQFASVADGNAPLKYPSFKLPKSTFGDTGKHSAIDVFPLLVKEAAFPLKEDRDIDTSLVQDVCTISVLPDEGNTIPQCTSHFTLLSFVKALLPSKNQMLIDAQLNCQKTQNRINVLLGGTDSYQSCVVDINVEKGNGGETVTSHDEVVASMKSESVHMQKVLQRQASLSTDKALSERCHDAPTNRWRRYKRAASFDSRKIVILFSILSSVGTLILIYLTLRVKQNGDNNNNSFNHIRNNKTFPPIIVVAKTNANGSLVKEDKVYGVKWFEGSVYYSPSDGKWGRTNRPHLLSYCVVEELLLYGTDMSFRVMMMMRDWMFGVPRFRSKGEIWGTIEWKEAVTTVDPSPFGSFGGDQNKVLYSATVNV</sequence>
<protein>
    <submittedName>
        <fullName evidence="3">Uncharacterized protein AT4g39900</fullName>
    </submittedName>
    <submittedName>
        <fullName evidence="2">Uncharacterized protein T5J17.70</fullName>
    </submittedName>
</protein>
<keyword evidence="1" id="KW-1133">Transmembrane helix</keyword>
<dbReference type="EMBL" id="AL035708">
    <property type="protein sequence ID" value="CAB38903.1"/>
    <property type="molecule type" value="Genomic_DNA"/>
</dbReference>
<evidence type="ECO:0000313" key="3">
    <source>
        <dbReference type="EMBL" id="CAB80653.1"/>
    </source>
</evidence>
<dbReference type="AlphaFoldDB" id="Q9SMR3"/>
<evidence type="ECO:0000256" key="1">
    <source>
        <dbReference type="SAM" id="Phobius"/>
    </source>
</evidence>
<name>Q9SMR3_ARATH</name>